<dbReference type="SMR" id="A0A5S8WF73"/>
<name>A0A5S8WF73_9HYPH</name>
<feature type="binding site" evidence="4">
    <location>
        <position position="14"/>
    </location>
    <ligand>
        <name>Cu(2+)</name>
        <dbReference type="ChEBI" id="CHEBI:29036"/>
    </ligand>
</feature>
<feature type="binding site" evidence="4">
    <location>
        <position position="34"/>
    </location>
    <ligand>
        <name>Cu(2+)</name>
        <dbReference type="ChEBI" id="CHEBI:29036"/>
    </ligand>
</feature>
<dbReference type="InterPro" id="IPR036182">
    <property type="entry name" value="PCuAC_sf"/>
</dbReference>
<dbReference type="Gene3D" id="2.60.40.1890">
    <property type="entry name" value="PCu(A)C copper chaperone"/>
    <property type="match status" value="1"/>
</dbReference>
<dbReference type="PANTHER" id="PTHR36302:SF1">
    <property type="entry name" value="COPPER CHAPERONE PCU(A)C"/>
    <property type="match status" value="1"/>
</dbReference>
<dbReference type="SUPFAM" id="SSF110087">
    <property type="entry name" value="DR1885-like metal-binding protein"/>
    <property type="match status" value="1"/>
</dbReference>
<dbReference type="Pfam" id="PF04314">
    <property type="entry name" value="PCuAC"/>
    <property type="match status" value="1"/>
</dbReference>
<dbReference type="InterPro" id="IPR007410">
    <property type="entry name" value="LpqE-like"/>
</dbReference>
<feature type="binding site" evidence="4">
    <location>
        <position position="13"/>
    </location>
    <ligand>
        <name>Cu(2+)</name>
        <dbReference type="ChEBI" id="CHEBI:29036"/>
    </ligand>
</feature>
<sequence length="123" mass="13240">SMHEYDVGKLKVEHPWLRAPADGEKNASFYAFIHNNGDTPDKLVAVKVEKFGSAVIHGDAKNLALEAPVLLPPKQKITLAPGGAYVALLDAKKHLEVGWGLEMTLVFEKAGEVVIDAAIDAPD</sequence>
<proteinExistence type="evidence at protein level"/>
<dbReference type="PDB" id="6P1E">
    <property type="method" value="X-ray"/>
    <property type="resolution" value="1.60 A"/>
    <property type="chains" value="A/B=1-123"/>
</dbReference>
<evidence type="ECO:0000313" key="2">
    <source>
        <dbReference type="PDB" id="6P1E"/>
    </source>
</evidence>
<protein>
    <submittedName>
        <fullName evidence="1 2">PmoF1</fullName>
    </submittedName>
</protein>
<evidence type="ECO:0007829" key="4">
    <source>
        <dbReference type="PDB" id="6P1E"/>
    </source>
</evidence>
<gene>
    <name evidence="1" type="ORF">Met49242_1449</name>
</gene>
<dbReference type="AlphaFoldDB" id="A0A5S8WF73"/>
<evidence type="ECO:0007829" key="3">
    <source>
        <dbReference type="PDB" id="6P17"/>
    </source>
</evidence>
<reference evidence="3 4" key="1">
    <citation type="journal article" date="2019" name="J. Biol. Chem.">
        <title>PCuAC domains from methane-oxidizing bacteria use a histidine brace to bind copper.</title>
        <authorList>
            <person name="Fisher O.S."/>
            <person name="Sendzik M.R."/>
            <person name="Ross M.O."/>
            <person name="Lawton T.J."/>
            <person name="Hoffman B.M."/>
            <person name="Rosenzweig A.C."/>
        </authorList>
    </citation>
    <scope>X-RAY CRYSTALLOGRAPHY (1.60 ANGSTROMS) IN COMPLEX WITH CU(2+)</scope>
</reference>
<keyword evidence="4" id="KW-0479">Metal-binding</keyword>
<organism evidence="2">
    <name type="scientific">Methylocystis sp. ATCC 49242</name>
    <dbReference type="NCBI Taxonomy" id="622637"/>
    <lineage>
        <taxon>Bacteria</taxon>
        <taxon>Pseudomonadati</taxon>
        <taxon>Pseudomonadota</taxon>
        <taxon>Alphaproteobacteria</taxon>
        <taxon>Hyphomicrobiales</taxon>
        <taxon>Methylocystaceae</taxon>
        <taxon>Methylocystis</taxon>
    </lineage>
</organism>
<accession>A0A5S8WF73</accession>
<dbReference type="GO" id="GO:0046872">
    <property type="term" value="F:metal ion binding"/>
    <property type="evidence" value="ECO:0007669"/>
    <property type="project" value="UniProtKB-KW"/>
</dbReference>
<dbReference type="PANTHER" id="PTHR36302">
    <property type="entry name" value="BLR7088 PROTEIN"/>
    <property type="match status" value="1"/>
</dbReference>
<dbReference type="PDB" id="6P17">
    <property type="method" value="X-ray"/>
    <property type="resolution" value="1.85 A"/>
    <property type="chains" value="A/B=1-123"/>
</dbReference>
<dbReference type="InterPro" id="IPR058248">
    <property type="entry name" value="Lxx211020-like"/>
</dbReference>
<keyword evidence="3 4" id="KW-0002">3D-structure</keyword>
<evidence type="ECO:0000313" key="1">
    <source>
        <dbReference type="PDB" id="6P17"/>
    </source>
</evidence>